<feature type="signal peptide" evidence="3">
    <location>
        <begin position="1"/>
        <end position="24"/>
    </location>
</feature>
<dbReference type="GO" id="GO:0046872">
    <property type="term" value="F:metal ion binding"/>
    <property type="evidence" value="ECO:0007669"/>
    <property type="project" value="InterPro"/>
</dbReference>
<reference evidence="5 6" key="1">
    <citation type="journal article" date="2016" name="Nat. Commun.">
        <title>Thousands of microbial genomes shed light on interconnected biogeochemical processes in an aquifer system.</title>
        <authorList>
            <person name="Anantharaman K."/>
            <person name="Brown C.T."/>
            <person name="Hug L.A."/>
            <person name="Sharon I."/>
            <person name="Castelle C.J."/>
            <person name="Probst A.J."/>
            <person name="Thomas B.C."/>
            <person name="Singh A."/>
            <person name="Wilkins M.J."/>
            <person name="Karaoz U."/>
            <person name="Brodie E.L."/>
            <person name="Williams K.H."/>
            <person name="Hubbard S.S."/>
            <person name="Banfield J.F."/>
        </authorList>
    </citation>
    <scope>NUCLEOTIDE SEQUENCE [LARGE SCALE GENOMIC DNA]</scope>
</reference>
<dbReference type="InterPro" id="IPR015914">
    <property type="entry name" value="PAPs_N"/>
</dbReference>
<dbReference type="InterPro" id="IPR036366">
    <property type="entry name" value="PGBDSf"/>
</dbReference>
<dbReference type="Pfam" id="PF01471">
    <property type="entry name" value="PG_binding_1"/>
    <property type="match status" value="1"/>
</dbReference>
<keyword evidence="1 3" id="KW-0732">Signal</keyword>
<evidence type="ECO:0000256" key="2">
    <source>
        <dbReference type="SAM" id="MobiDB-lite"/>
    </source>
</evidence>
<dbReference type="STRING" id="1798650.A2945_01390"/>
<evidence type="ECO:0000256" key="1">
    <source>
        <dbReference type="ARBA" id="ARBA00022729"/>
    </source>
</evidence>
<dbReference type="PANTHER" id="PTHR22953">
    <property type="entry name" value="ACID PHOSPHATASE RELATED"/>
    <property type="match status" value="1"/>
</dbReference>
<evidence type="ECO:0000313" key="5">
    <source>
        <dbReference type="EMBL" id="OGY99493.1"/>
    </source>
</evidence>
<dbReference type="PANTHER" id="PTHR22953:SF153">
    <property type="entry name" value="PURPLE ACID PHOSPHATASE"/>
    <property type="match status" value="1"/>
</dbReference>
<dbReference type="InterPro" id="IPR008963">
    <property type="entry name" value="Purple_acid_Pase-like_N"/>
</dbReference>
<dbReference type="EMBL" id="MHLA01000015">
    <property type="protein sequence ID" value="OGY99493.1"/>
    <property type="molecule type" value="Genomic_DNA"/>
</dbReference>
<dbReference type="PROSITE" id="PS50853">
    <property type="entry name" value="FN3"/>
    <property type="match status" value="1"/>
</dbReference>
<dbReference type="Pfam" id="PF16656">
    <property type="entry name" value="Pur_ac_phosph_N"/>
    <property type="match status" value="1"/>
</dbReference>
<name>A0A1G2CDN0_9BACT</name>
<dbReference type="SUPFAM" id="SSF47090">
    <property type="entry name" value="PGBD-like"/>
    <property type="match status" value="1"/>
</dbReference>
<dbReference type="Proteomes" id="UP000178880">
    <property type="component" value="Unassembled WGS sequence"/>
</dbReference>
<dbReference type="InterPro" id="IPR039331">
    <property type="entry name" value="PAPs-like"/>
</dbReference>
<dbReference type="Gene3D" id="2.60.40.380">
    <property type="entry name" value="Purple acid phosphatase-like, N-terminal"/>
    <property type="match status" value="1"/>
</dbReference>
<dbReference type="InterPro" id="IPR003961">
    <property type="entry name" value="FN3_dom"/>
</dbReference>
<protein>
    <recommendedName>
        <fullName evidence="4">Fibronectin type-III domain-containing protein</fullName>
    </recommendedName>
</protein>
<dbReference type="SUPFAM" id="SSF49363">
    <property type="entry name" value="Purple acid phosphatase, N-terminal domain"/>
    <property type="match status" value="1"/>
</dbReference>
<dbReference type="InterPro" id="IPR002477">
    <property type="entry name" value="Peptidoglycan-bd-like"/>
</dbReference>
<evidence type="ECO:0000313" key="6">
    <source>
        <dbReference type="Proteomes" id="UP000178880"/>
    </source>
</evidence>
<feature type="region of interest" description="Disordered" evidence="2">
    <location>
        <begin position="109"/>
        <end position="128"/>
    </location>
</feature>
<proteinExistence type="predicted"/>
<sequence>MSRFYTTALIGLFAILAGTSVASADALFARDLYFGIQSDSEVTKLQEFLTDQGVYSGPITGNFFSLTLAGVQNFQAREGISPVAGYFGPLTRARANEFLSQQLTASEQQAISETGSVPSPPPPAATTGDVVSSLQEQINLLLQQVLILQQQLITQQQTQQTLQQIQQQTASPPPILSSSPSDTIAPVITAVQAINVAMNSSAVTWITNEHSDSAVFFGLSPGSYFSSTKGSVSAVSTGYLHTVNLSSLSADTTYYYQVVSTDSSGNKSTSGEFSFRTLPAPSGSVNASQNFSLGTVYVFGGQTNVKIGSYSIVASAASAVTINSVTVTVGSASSQAFQNMKVFAGGAQFGSTQGTVANGSAYSFAGTPFTINAGQSVQIDVYADILNASSMSPATTLSSCSGVGVAANNAVSCNTGGGQSVAVAIPTSINLRIGSTNPLARQIVMGSTGNILAVFQFAETSGIAKITDLVINQNTTAKSGFSRLNVYNNAGSLLASSDTASPTASGYSYSFSFSTPLSGSASLILRGDAHPYSSSNVTDNSTHVFDVMAAGVTALDAITNAAATVSGSASGNVVTILRSKLIVTAIPTGSSSGRSKSTVDDLGDIVFTADSAGGVRVGSVKITFTGSAPSPDAGFFNTGSDPTTCSNCKVKLYDTANGTSYFATVSDTVAKTLTFNLGSYQFSAGSSKNFRLRIDSANSTNAAMSGVSQTLSAGINAVGDVVWCNAWDANAICGLILESSVVPINIQSVSYAQGT</sequence>
<organism evidence="5 6">
    <name type="scientific">Candidatus Liptonbacteria bacterium RIFCSPLOWO2_01_FULL_52_25</name>
    <dbReference type="NCBI Taxonomy" id="1798650"/>
    <lineage>
        <taxon>Bacteria</taxon>
        <taxon>Candidatus Liptoniibacteriota</taxon>
    </lineage>
</organism>
<accession>A0A1G2CDN0</accession>
<evidence type="ECO:0000256" key="3">
    <source>
        <dbReference type="SAM" id="SignalP"/>
    </source>
</evidence>
<dbReference type="InterPro" id="IPR036365">
    <property type="entry name" value="PGBD-like_sf"/>
</dbReference>
<dbReference type="Gene3D" id="1.10.101.10">
    <property type="entry name" value="PGBD-like superfamily/PGBD"/>
    <property type="match status" value="1"/>
</dbReference>
<feature type="chain" id="PRO_5009582279" description="Fibronectin type-III domain-containing protein" evidence="3">
    <location>
        <begin position="25"/>
        <end position="755"/>
    </location>
</feature>
<evidence type="ECO:0000259" key="4">
    <source>
        <dbReference type="PROSITE" id="PS50853"/>
    </source>
</evidence>
<comment type="caution">
    <text evidence="5">The sequence shown here is derived from an EMBL/GenBank/DDBJ whole genome shotgun (WGS) entry which is preliminary data.</text>
</comment>
<gene>
    <name evidence="5" type="ORF">A2945_01390</name>
</gene>
<feature type="domain" description="Fibronectin type-III" evidence="4">
    <location>
        <begin position="187"/>
        <end position="280"/>
    </location>
</feature>
<dbReference type="AlphaFoldDB" id="A0A1G2CDN0"/>
<dbReference type="GO" id="GO:0003993">
    <property type="term" value="F:acid phosphatase activity"/>
    <property type="evidence" value="ECO:0007669"/>
    <property type="project" value="InterPro"/>
</dbReference>